<feature type="domain" description="Nse4/EID protein Nse3/MAGE-binding" evidence="10">
    <location>
        <begin position="138"/>
        <end position="190"/>
    </location>
</feature>
<keyword evidence="4 7" id="KW-0233">DNA recombination</keyword>
<evidence type="ECO:0000256" key="3">
    <source>
        <dbReference type="ARBA" id="ARBA00022763"/>
    </source>
</evidence>
<reference evidence="11" key="1">
    <citation type="journal article" date="2023" name="Mol. Phylogenet. Evol.">
        <title>Genome-scale phylogeny and comparative genomics of the fungal order Sordariales.</title>
        <authorList>
            <person name="Hensen N."/>
            <person name="Bonometti L."/>
            <person name="Westerberg I."/>
            <person name="Brannstrom I.O."/>
            <person name="Guillou S."/>
            <person name="Cros-Aarteil S."/>
            <person name="Calhoun S."/>
            <person name="Haridas S."/>
            <person name="Kuo A."/>
            <person name="Mondo S."/>
            <person name="Pangilinan J."/>
            <person name="Riley R."/>
            <person name="LaButti K."/>
            <person name="Andreopoulos B."/>
            <person name="Lipzen A."/>
            <person name="Chen C."/>
            <person name="Yan M."/>
            <person name="Daum C."/>
            <person name="Ng V."/>
            <person name="Clum A."/>
            <person name="Steindorff A."/>
            <person name="Ohm R.A."/>
            <person name="Martin F."/>
            <person name="Silar P."/>
            <person name="Natvig D.O."/>
            <person name="Lalanne C."/>
            <person name="Gautier V."/>
            <person name="Ament-Velasquez S.L."/>
            <person name="Kruys A."/>
            <person name="Hutchinson M.I."/>
            <person name="Powell A.J."/>
            <person name="Barry K."/>
            <person name="Miller A.N."/>
            <person name="Grigoriev I.V."/>
            <person name="Debuchy R."/>
            <person name="Gladieux P."/>
            <person name="Hiltunen Thoren M."/>
            <person name="Johannesson H."/>
        </authorList>
    </citation>
    <scope>NUCLEOTIDE SEQUENCE</scope>
    <source>
        <strain evidence="11">CBS 314.62</strain>
    </source>
</reference>
<dbReference type="GO" id="GO:0006310">
    <property type="term" value="P:DNA recombination"/>
    <property type="evidence" value="ECO:0007669"/>
    <property type="project" value="UniProtKB-UniRule"/>
</dbReference>
<evidence type="ECO:0000259" key="10">
    <source>
        <dbReference type="Pfam" id="PF15412"/>
    </source>
</evidence>
<feature type="domain" description="Non-structural maintenance of chromosome element 4 C-terminal" evidence="9">
    <location>
        <begin position="349"/>
        <end position="438"/>
    </location>
</feature>
<evidence type="ECO:0000313" key="12">
    <source>
        <dbReference type="Proteomes" id="UP001270362"/>
    </source>
</evidence>
<dbReference type="EMBL" id="JAULSO010000001">
    <property type="protein sequence ID" value="KAK3694933.1"/>
    <property type="molecule type" value="Genomic_DNA"/>
</dbReference>
<dbReference type="GO" id="GO:0005634">
    <property type="term" value="C:nucleus"/>
    <property type="evidence" value="ECO:0007669"/>
    <property type="project" value="UniProtKB-SubCell"/>
</dbReference>
<gene>
    <name evidence="11" type="ORF">B0T22DRAFT_87536</name>
</gene>
<feature type="region of interest" description="Disordered" evidence="8">
    <location>
        <begin position="190"/>
        <end position="220"/>
    </location>
</feature>
<organism evidence="11 12">
    <name type="scientific">Podospora appendiculata</name>
    <dbReference type="NCBI Taxonomy" id="314037"/>
    <lineage>
        <taxon>Eukaryota</taxon>
        <taxon>Fungi</taxon>
        <taxon>Dikarya</taxon>
        <taxon>Ascomycota</taxon>
        <taxon>Pezizomycotina</taxon>
        <taxon>Sordariomycetes</taxon>
        <taxon>Sordariomycetidae</taxon>
        <taxon>Sordariales</taxon>
        <taxon>Podosporaceae</taxon>
        <taxon>Podospora</taxon>
    </lineage>
</organism>
<proteinExistence type="inferred from homology"/>
<comment type="subunit">
    <text evidence="7">Component of the SMC5-SMC6 complex.</text>
</comment>
<comment type="function">
    <text evidence="7">Component of the SMC5-SMC6 complex, that promotes sister chromatid alignment after DNA damage and facilitates double-stranded DNA breaks (DSBs) repair via homologous recombination between sister chromatids.</text>
</comment>
<keyword evidence="12" id="KW-1185">Reference proteome</keyword>
<evidence type="ECO:0000256" key="6">
    <source>
        <dbReference type="ARBA" id="ARBA00023242"/>
    </source>
</evidence>
<keyword evidence="5 7" id="KW-0234">DNA repair</keyword>
<evidence type="ECO:0000256" key="2">
    <source>
        <dbReference type="ARBA" id="ARBA00008997"/>
    </source>
</evidence>
<name>A0AAE0XK99_9PEZI</name>
<feature type="compositionally biased region" description="Low complexity" evidence="8">
    <location>
        <begin position="7"/>
        <end position="21"/>
    </location>
</feature>
<feature type="region of interest" description="Disordered" evidence="8">
    <location>
        <begin position="1"/>
        <end position="83"/>
    </location>
</feature>
<evidence type="ECO:0000259" key="9">
    <source>
        <dbReference type="Pfam" id="PF08743"/>
    </source>
</evidence>
<accession>A0AAE0XK99</accession>
<dbReference type="Pfam" id="PF08743">
    <property type="entry name" value="Nse4_C"/>
    <property type="match status" value="1"/>
</dbReference>
<evidence type="ECO:0000256" key="4">
    <source>
        <dbReference type="ARBA" id="ARBA00023172"/>
    </source>
</evidence>
<dbReference type="Pfam" id="PF15412">
    <property type="entry name" value="Nse4-Nse3_bdg"/>
    <property type="match status" value="1"/>
</dbReference>
<dbReference type="Proteomes" id="UP001270362">
    <property type="component" value="Unassembled WGS sequence"/>
</dbReference>
<comment type="subcellular location">
    <subcellularLocation>
        <location evidence="1 7">Nucleus</location>
    </subcellularLocation>
</comment>
<dbReference type="GO" id="GO:0006281">
    <property type="term" value="P:DNA repair"/>
    <property type="evidence" value="ECO:0007669"/>
    <property type="project" value="UniProtKB-UniRule"/>
</dbReference>
<comment type="similarity">
    <text evidence="2 7">Belongs to the NSE4 family.</text>
</comment>
<comment type="caution">
    <text evidence="11">The sequence shown here is derived from an EMBL/GenBank/DDBJ whole genome shotgun (WGS) entry which is preliminary data.</text>
</comment>
<evidence type="ECO:0000256" key="5">
    <source>
        <dbReference type="ARBA" id="ARBA00023204"/>
    </source>
</evidence>
<feature type="compositionally biased region" description="Acidic residues" evidence="8">
    <location>
        <begin position="211"/>
        <end position="220"/>
    </location>
</feature>
<dbReference type="InterPro" id="IPR029225">
    <property type="entry name" value="Nse4_Nse3-bd"/>
</dbReference>
<dbReference type="GO" id="GO:0030915">
    <property type="term" value="C:Smc5-Smc6 complex"/>
    <property type="evidence" value="ECO:0007669"/>
    <property type="project" value="UniProtKB-UniRule"/>
</dbReference>
<dbReference type="PANTHER" id="PTHR16140:SF0">
    <property type="entry name" value="NON-STRUCTURAL MAINTENANCE OF CHROMOSOMES ELEMENT 4"/>
    <property type="match status" value="1"/>
</dbReference>
<evidence type="ECO:0000256" key="7">
    <source>
        <dbReference type="RuleBase" id="RU365071"/>
    </source>
</evidence>
<keyword evidence="3 7" id="KW-0227">DNA damage</keyword>
<evidence type="ECO:0000256" key="8">
    <source>
        <dbReference type="SAM" id="MobiDB-lite"/>
    </source>
</evidence>
<dbReference type="PANTHER" id="PTHR16140">
    <property type="entry name" value="NON-STRUCTURAL MAINTENANCE OF CHROMOSOMES ELEMENT 4"/>
    <property type="match status" value="1"/>
</dbReference>
<reference evidence="11" key="2">
    <citation type="submission" date="2023-06" db="EMBL/GenBank/DDBJ databases">
        <authorList>
            <consortium name="Lawrence Berkeley National Laboratory"/>
            <person name="Haridas S."/>
            <person name="Hensen N."/>
            <person name="Bonometti L."/>
            <person name="Westerberg I."/>
            <person name="Brannstrom I.O."/>
            <person name="Guillou S."/>
            <person name="Cros-Aarteil S."/>
            <person name="Calhoun S."/>
            <person name="Kuo A."/>
            <person name="Mondo S."/>
            <person name="Pangilinan J."/>
            <person name="Riley R."/>
            <person name="Labutti K."/>
            <person name="Andreopoulos B."/>
            <person name="Lipzen A."/>
            <person name="Chen C."/>
            <person name="Yanf M."/>
            <person name="Daum C."/>
            <person name="Ng V."/>
            <person name="Clum A."/>
            <person name="Steindorff A."/>
            <person name="Ohm R."/>
            <person name="Martin F."/>
            <person name="Silar P."/>
            <person name="Natvig D."/>
            <person name="Lalanne C."/>
            <person name="Gautier V."/>
            <person name="Ament-Velasquez S.L."/>
            <person name="Kruys A."/>
            <person name="Hutchinson M.I."/>
            <person name="Powell A.J."/>
            <person name="Barry K."/>
            <person name="Miller A.N."/>
            <person name="Grigoriev I.V."/>
            <person name="Debuchy R."/>
            <person name="Gladieux P."/>
            <person name="Thoren M.H."/>
            <person name="Johannesson H."/>
        </authorList>
    </citation>
    <scope>NUCLEOTIDE SEQUENCE</scope>
    <source>
        <strain evidence="11">CBS 314.62</strain>
    </source>
</reference>
<dbReference type="AlphaFoldDB" id="A0AAE0XK99"/>
<evidence type="ECO:0000256" key="1">
    <source>
        <dbReference type="ARBA" id="ARBA00004123"/>
    </source>
</evidence>
<protein>
    <recommendedName>
        <fullName evidence="7">Non-structural maintenance of chromosomes element 4</fullName>
    </recommendedName>
</protein>
<sequence>MSDQETASEAASSPPAVGEASRGPNLAVRNKGKTLQTPQNASKKRVSDVGGGEPSTSRRRTRDPSPPNADVGDLQEYDPDQSMHERRAIQRTLRDMQKQMRENPDEFLKSDPKALLTYLHQSNDIIKNVKQTTEAAIDSRGLVIAADLSARRALKLTSGNVGNGIDVDEFVSKCITYMLQGRGIDDNEAEALSSTQRQRRQPARDRGALGSDDEDEVGDEGDMMNWSHLGRFAAIPSIRRPAVPGFLLGPLSIEKKARRIAKRSAPFKVTSLREVRPEELRPEELKKSDKNDLPSICKKIHERLQRLQQIAQDAVEDETVHISEEPSPEEIRENNMIMDKHSLRDTGGIDLMRFVVNPRSFGQTVENLFYVSFLIREGSVKLSFDDHGLPSLEPVAKDPHSDGDHPKHGATRHQAIMSIDMEIWKDVIDAFNIKESLIPHREEQDQQGPGARGWYS</sequence>
<keyword evidence="6 7" id="KW-0539">Nucleus</keyword>
<dbReference type="InterPro" id="IPR014854">
    <property type="entry name" value="Nse4_C"/>
</dbReference>
<dbReference type="InterPro" id="IPR027786">
    <property type="entry name" value="Nse4/EID"/>
</dbReference>
<evidence type="ECO:0000313" key="11">
    <source>
        <dbReference type="EMBL" id="KAK3694933.1"/>
    </source>
</evidence>